<gene>
    <name evidence="1" type="ORF">S03H2_19955</name>
</gene>
<sequence>MEYTEHYDNLAERETICKDYANQGLRCLHDNFDEDWKRGDEPHGTLIFTDVILPTAEPVSQPTPDEARLAEIVSTSPQVITMPDMWEAIRILARIHNIGE</sequence>
<organism evidence="1">
    <name type="scientific">marine sediment metagenome</name>
    <dbReference type="NCBI Taxonomy" id="412755"/>
    <lineage>
        <taxon>unclassified sequences</taxon>
        <taxon>metagenomes</taxon>
        <taxon>ecological metagenomes</taxon>
    </lineage>
</organism>
<comment type="caution">
    <text evidence="1">The sequence shown here is derived from an EMBL/GenBank/DDBJ whole genome shotgun (WGS) entry which is preliminary data.</text>
</comment>
<accession>X1FVD7</accession>
<evidence type="ECO:0000313" key="1">
    <source>
        <dbReference type="EMBL" id="GAH33314.1"/>
    </source>
</evidence>
<dbReference type="AlphaFoldDB" id="X1FVD7"/>
<reference evidence="1" key="1">
    <citation type="journal article" date="2014" name="Front. Microbiol.">
        <title>High frequency of phylogenetically diverse reductive dehalogenase-homologous genes in deep subseafloor sedimentary metagenomes.</title>
        <authorList>
            <person name="Kawai M."/>
            <person name="Futagami T."/>
            <person name="Toyoda A."/>
            <person name="Takaki Y."/>
            <person name="Nishi S."/>
            <person name="Hori S."/>
            <person name="Arai W."/>
            <person name="Tsubouchi T."/>
            <person name="Morono Y."/>
            <person name="Uchiyama I."/>
            <person name="Ito T."/>
            <person name="Fujiyama A."/>
            <person name="Inagaki F."/>
            <person name="Takami H."/>
        </authorList>
    </citation>
    <scope>NUCLEOTIDE SEQUENCE</scope>
    <source>
        <strain evidence="1">Expedition CK06-06</strain>
    </source>
</reference>
<proteinExistence type="predicted"/>
<name>X1FVD7_9ZZZZ</name>
<dbReference type="EMBL" id="BARU01010470">
    <property type="protein sequence ID" value="GAH33314.1"/>
    <property type="molecule type" value="Genomic_DNA"/>
</dbReference>
<protein>
    <submittedName>
        <fullName evidence="1">Uncharacterized protein</fullName>
    </submittedName>
</protein>